<keyword evidence="4" id="KW-1185">Reference proteome</keyword>
<dbReference type="RefSeq" id="WP_262400193.1">
    <property type="nucleotide sequence ID" value="NZ_JACRTB010000014.1"/>
</dbReference>
<dbReference type="PANTHER" id="PTHR11749">
    <property type="entry name" value="RIBULOSE-5-PHOSPHATE-3-EPIMERASE"/>
    <property type="match status" value="1"/>
</dbReference>
<comment type="caution">
    <text evidence="3">The sequence shown here is derived from an EMBL/GenBank/DDBJ whole genome shotgun (WGS) entry which is preliminary data.</text>
</comment>
<dbReference type="PROSITE" id="PS01085">
    <property type="entry name" value="RIBUL_P_3_EPIMER_1"/>
    <property type="match status" value="1"/>
</dbReference>
<evidence type="ECO:0000313" key="4">
    <source>
        <dbReference type="Proteomes" id="UP000658131"/>
    </source>
</evidence>
<dbReference type="EMBL" id="JACRTB010000014">
    <property type="protein sequence ID" value="MBC8576689.1"/>
    <property type="molecule type" value="Genomic_DNA"/>
</dbReference>
<keyword evidence="2" id="KW-0413">Isomerase</keyword>
<protein>
    <submittedName>
        <fullName evidence="3">Ribulose-phosphate 3-epimerase</fullName>
    </submittedName>
</protein>
<keyword evidence="1" id="KW-0479">Metal-binding</keyword>
<dbReference type="InterPro" id="IPR000056">
    <property type="entry name" value="Ribul_P_3_epim-like"/>
</dbReference>
<dbReference type="SUPFAM" id="SSF51366">
    <property type="entry name" value="Ribulose-phoshate binding barrel"/>
    <property type="match status" value="1"/>
</dbReference>
<name>A0ABR7NK54_9FIRM</name>
<evidence type="ECO:0000256" key="1">
    <source>
        <dbReference type="ARBA" id="ARBA00022723"/>
    </source>
</evidence>
<dbReference type="InterPro" id="IPR013785">
    <property type="entry name" value="Aldolase_TIM"/>
</dbReference>
<evidence type="ECO:0000256" key="2">
    <source>
        <dbReference type="ARBA" id="ARBA00023235"/>
    </source>
</evidence>
<dbReference type="PROSITE" id="PS01086">
    <property type="entry name" value="RIBUL_P_3_EPIMER_2"/>
    <property type="match status" value="1"/>
</dbReference>
<gene>
    <name evidence="3" type="ORF">H8717_09770</name>
</gene>
<reference evidence="3 4" key="1">
    <citation type="submission" date="2020-08" db="EMBL/GenBank/DDBJ databases">
        <title>Genome public.</title>
        <authorList>
            <person name="Liu C."/>
            <person name="Sun Q."/>
        </authorList>
    </citation>
    <scope>NUCLEOTIDE SEQUENCE [LARGE SCALE GENOMIC DNA]</scope>
    <source>
        <strain evidence="3 4">BX1</strain>
    </source>
</reference>
<accession>A0ABR7NK54</accession>
<dbReference type="NCBIfam" id="NF004076">
    <property type="entry name" value="PRK05581.1-4"/>
    <property type="match status" value="1"/>
</dbReference>
<dbReference type="Gene3D" id="3.20.20.70">
    <property type="entry name" value="Aldolase class I"/>
    <property type="match status" value="1"/>
</dbReference>
<dbReference type="CDD" id="cd00429">
    <property type="entry name" value="RPE"/>
    <property type="match status" value="1"/>
</dbReference>
<dbReference type="Pfam" id="PF00834">
    <property type="entry name" value="Ribul_P_3_epim"/>
    <property type="match status" value="1"/>
</dbReference>
<proteinExistence type="predicted"/>
<sequence>MMYHTSPSLLCADQLRLGETVELLNGLGIDWFHIDVMDGSFVPNFAFGADAIRAVCSAAKRPVYAHVMAVNPQNHIESFAALGCDYFCFHLETTNNPFRLCQQIRAAGMKPAAALNPATGVERLADLLDCLDAVTLMSVEPGFSGQSFLPFMYDKIAALHRMIGGRPVLIEVDGGVNNEIARRCLGCGCDIVVGGYFTLFQKGKAISECYQSFEEAIKEEKV</sequence>
<dbReference type="Proteomes" id="UP000658131">
    <property type="component" value="Unassembled WGS sequence"/>
</dbReference>
<organism evidence="3 4">
    <name type="scientific">Yanshouia hominis</name>
    <dbReference type="NCBI Taxonomy" id="2763673"/>
    <lineage>
        <taxon>Bacteria</taxon>
        <taxon>Bacillati</taxon>
        <taxon>Bacillota</taxon>
        <taxon>Clostridia</taxon>
        <taxon>Eubacteriales</taxon>
        <taxon>Oscillospiraceae</taxon>
        <taxon>Yanshouia</taxon>
    </lineage>
</organism>
<evidence type="ECO:0000313" key="3">
    <source>
        <dbReference type="EMBL" id="MBC8576689.1"/>
    </source>
</evidence>
<dbReference type="InterPro" id="IPR011060">
    <property type="entry name" value="RibuloseP-bd_barrel"/>
</dbReference>